<evidence type="ECO:0000313" key="2">
    <source>
        <dbReference type="EMBL" id="CAD8049683.1"/>
    </source>
</evidence>
<protein>
    <recommendedName>
        <fullName evidence="4">Transmembrane protein</fullName>
    </recommendedName>
</protein>
<comment type="caution">
    <text evidence="2">The sequence shown here is derived from an EMBL/GenBank/DDBJ whole genome shotgun (WGS) entry which is preliminary data.</text>
</comment>
<organism evidence="2 3">
    <name type="scientific">Paramecium primaurelia</name>
    <dbReference type="NCBI Taxonomy" id="5886"/>
    <lineage>
        <taxon>Eukaryota</taxon>
        <taxon>Sar</taxon>
        <taxon>Alveolata</taxon>
        <taxon>Ciliophora</taxon>
        <taxon>Intramacronucleata</taxon>
        <taxon>Oligohymenophorea</taxon>
        <taxon>Peniculida</taxon>
        <taxon>Parameciidae</taxon>
        <taxon>Paramecium</taxon>
    </lineage>
</organism>
<proteinExistence type="predicted"/>
<gene>
    <name evidence="2" type="ORF">PPRIM_AZ9-3.1.T0140112</name>
</gene>
<evidence type="ECO:0000313" key="3">
    <source>
        <dbReference type="Proteomes" id="UP000688137"/>
    </source>
</evidence>
<dbReference type="AlphaFoldDB" id="A0A8S1K5M0"/>
<dbReference type="Proteomes" id="UP000688137">
    <property type="component" value="Unassembled WGS sequence"/>
</dbReference>
<dbReference type="EMBL" id="CAJJDM010000011">
    <property type="protein sequence ID" value="CAD8049683.1"/>
    <property type="molecule type" value="Genomic_DNA"/>
</dbReference>
<evidence type="ECO:0000256" key="1">
    <source>
        <dbReference type="SAM" id="Phobius"/>
    </source>
</evidence>
<name>A0A8S1K5M0_PARPR</name>
<accession>A0A8S1K5M0</accession>
<reference evidence="2" key="1">
    <citation type="submission" date="2021-01" db="EMBL/GenBank/DDBJ databases">
        <authorList>
            <consortium name="Genoscope - CEA"/>
            <person name="William W."/>
        </authorList>
    </citation>
    <scope>NUCLEOTIDE SEQUENCE</scope>
</reference>
<keyword evidence="1" id="KW-0812">Transmembrane</keyword>
<keyword evidence="3" id="KW-1185">Reference proteome</keyword>
<feature type="transmembrane region" description="Helical" evidence="1">
    <location>
        <begin position="108"/>
        <end position="127"/>
    </location>
</feature>
<sequence length="221" mass="26309">MVFILSKINIQILIQRRNNLYQCFQKHQKNIAKIIYHFTQQSKDVWSDAELLYHPKIPLNFYNGQCSLYQSQIFNRFRTYYILISAFGRYLTYYSIKKLYNYQDRKFIGILFYLGLLGITLCSMRSVQSQYQRLLISIDLLPLGRKLLIQQPSLYGYCISKQIDIATISRPKDVYQKSIQKMEHVFPVIMDTQLVYLHRDPDYIVNKGIFACSNECQIYQS</sequence>
<keyword evidence="1" id="KW-1133">Transmembrane helix</keyword>
<keyword evidence="1" id="KW-0472">Membrane</keyword>
<evidence type="ECO:0008006" key="4">
    <source>
        <dbReference type="Google" id="ProtNLM"/>
    </source>
</evidence>